<dbReference type="Proteomes" id="UP000198310">
    <property type="component" value="Unassembled WGS sequence"/>
</dbReference>
<proteinExistence type="predicted"/>
<dbReference type="AlphaFoldDB" id="A0A239A2B5"/>
<sequence length="107" mass="11727">MNSSTSKKPATTKSAGKSGRSGGKGRTFKQMIEAGSYTSRTLQEKLLMAHRTVKKAEENPSVLSLGDVYRLAHLMGEDVQVVLQDLLAEINALPEDKQPVNQQKQSR</sequence>
<gene>
    <name evidence="2" type="ORF">SAMN06269173_110151</name>
</gene>
<evidence type="ECO:0000313" key="3">
    <source>
        <dbReference type="Proteomes" id="UP000198310"/>
    </source>
</evidence>
<protein>
    <submittedName>
        <fullName evidence="2">Uncharacterized protein</fullName>
    </submittedName>
</protein>
<feature type="compositionally biased region" description="Low complexity" evidence="1">
    <location>
        <begin position="1"/>
        <end position="18"/>
    </location>
</feature>
<dbReference type="EMBL" id="FZNS01000010">
    <property type="protein sequence ID" value="SNR89806.1"/>
    <property type="molecule type" value="Genomic_DNA"/>
</dbReference>
<keyword evidence="3" id="KW-1185">Reference proteome</keyword>
<accession>A0A239A2B5</accession>
<name>A0A239A2B5_9BACT</name>
<reference evidence="3" key="1">
    <citation type="submission" date="2017-06" db="EMBL/GenBank/DDBJ databases">
        <authorList>
            <person name="Varghese N."/>
            <person name="Submissions S."/>
        </authorList>
    </citation>
    <scope>NUCLEOTIDE SEQUENCE [LARGE SCALE GENOMIC DNA]</scope>
    <source>
        <strain evidence="3">DSM 28041</strain>
    </source>
</reference>
<organism evidence="2 3">
    <name type="scientific">Hymenobacter mucosus</name>
    <dbReference type="NCBI Taxonomy" id="1411120"/>
    <lineage>
        <taxon>Bacteria</taxon>
        <taxon>Pseudomonadati</taxon>
        <taxon>Bacteroidota</taxon>
        <taxon>Cytophagia</taxon>
        <taxon>Cytophagales</taxon>
        <taxon>Hymenobacteraceae</taxon>
        <taxon>Hymenobacter</taxon>
    </lineage>
</organism>
<evidence type="ECO:0000313" key="2">
    <source>
        <dbReference type="EMBL" id="SNR89806.1"/>
    </source>
</evidence>
<evidence type="ECO:0000256" key="1">
    <source>
        <dbReference type="SAM" id="MobiDB-lite"/>
    </source>
</evidence>
<feature type="region of interest" description="Disordered" evidence="1">
    <location>
        <begin position="1"/>
        <end position="28"/>
    </location>
</feature>
<dbReference type="RefSeq" id="WP_089333821.1">
    <property type="nucleotide sequence ID" value="NZ_FZNS01000010.1"/>
</dbReference>